<dbReference type="KEGG" id="ccal:108625671"/>
<dbReference type="GO" id="GO:0005739">
    <property type="term" value="C:mitochondrion"/>
    <property type="evidence" value="ECO:0007669"/>
    <property type="project" value="TreeGrafter"/>
</dbReference>
<evidence type="ECO:0000256" key="2">
    <source>
        <dbReference type="ARBA" id="ARBA00006824"/>
    </source>
</evidence>
<proteinExistence type="inferred from homology"/>
<dbReference type="RefSeq" id="XP_017881347.1">
    <property type="nucleotide sequence ID" value="XM_018025858.2"/>
</dbReference>
<dbReference type="GO" id="GO:0016020">
    <property type="term" value="C:membrane"/>
    <property type="evidence" value="ECO:0007669"/>
    <property type="project" value="UniProtKB-SubCell"/>
</dbReference>
<evidence type="ECO:0000313" key="8">
    <source>
        <dbReference type="RefSeq" id="XP_017881346.1"/>
    </source>
</evidence>
<evidence type="ECO:0000313" key="9">
    <source>
        <dbReference type="RefSeq" id="XP_017881347.1"/>
    </source>
</evidence>
<evidence type="ECO:0000256" key="6">
    <source>
        <dbReference type="RuleBase" id="RU363053"/>
    </source>
</evidence>
<protein>
    <submittedName>
        <fullName evidence="8 9">Mpv17-like protein</fullName>
    </submittedName>
</protein>
<sequence length="217" mass="25410">MRIIFVKFREVSQKYPIVRGMASYTLIWPTGCLVQQKLVGKDELNYGQALRFSLYGGFFVAPTLYCWLRCSSYFWPKSDLKSALTKALIEQVTYSPAAMCCFFFGMNMLEMKPITECFEEVKQKFWPTYKVGVCVWPVLQTVNFIFVPEHNRVVYVSFCSFMWTSFLAYMKSRETRNKLKDPTKDNNPKHKSHFENNVNIESANQVEDKNKKASIIR</sequence>
<evidence type="ECO:0000256" key="5">
    <source>
        <dbReference type="ARBA" id="ARBA00023136"/>
    </source>
</evidence>
<organism evidence="7 8">
    <name type="scientific">Ceratina calcarata</name>
    <dbReference type="NCBI Taxonomy" id="156304"/>
    <lineage>
        <taxon>Eukaryota</taxon>
        <taxon>Metazoa</taxon>
        <taxon>Ecdysozoa</taxon>
        <taxon>Arthropoda</taxon>
        <taxon>Hexapoda</taxon>
        <taxon>Insecta</taxon>
        <taxon>Pterygota</taxon>
        <taxon>Neoptera</taxon>
        <taxon>Endopterygota</taxon>
        <taxon>Hymenoptera</taxon>
        <taxon>Apocrita</taxon>
        <taxon>Aculeata</taxon>
        <taxon>Apoidea</taxon>
        <taxon>Anthophila</taxon>
        <taxon>Apidae</taxon>
        <taxon>Ceratina</taxon>
        <taxon>Zadontomerus</taxon>
    </lineage>
</organism>
<keyword evidence="3" id="KW-0812">Transmembrane</keyword>
<reference evidence="8 9" key="1">
    <citation type="submission" date="2025-04" db="UniProtKB">
        <authorList>
            <consortium name="RefSeq"/>
        </authorList>
    </citation>
    <scope>IDENTIFICATION</scope>
    <source>
        <tissue evidence="8 9">Whole body</tissue>
    </source>
</reference>
<dbReference type="PANTHER" id="PTHR11266:SF75">
    <property type="entry name" value="IP10007P-RELATED"/>
    <property type="match status" value="1"/>
</dbReference>
<dbReference type="GeneID" id="108625671"/>
<comment type="similarity">
    <text evidence="2 6">Belongs to the peroxisomal membrane protein PXMP2/4 family.</text>
</comment>
<evidence type="ECO:0000313" key="7">
    <source>
        <dbReference type="Proteomes" id="UP000694925"/>
    </source>
</evidence>
<keyword evidence="5" id="KW-0472">Membrane</keyword>
<dbReference type="InterPro" id="IPR007248">
    <property type="entry name" value="Mpv17_PMP22"/>
</dbReference>
<gene>
    <name evidence="8 9 10" type="primary">LOC108625671</name>
</gene>
<comment type="subcellular location">
    <subcellularLocation>
        <location evidence="1">Membrane</location>
        <topology evidence="1">Multi-pass membrane protein</topology>
    </subcellularLocation>
</comment>
<keyword evidence="4" id="KW-1133">Transmembrane helix</keyword>
<evidence type="ECO:0000256" key="4">
    <source>
        <dbReference type="ARBA" id="ARBA00022989"/>
    </source>
</evidence>
<accession>A0AAJ7N7C8</accession>
<dbReference type="RefSeq" id="XP_026669918.1">
    <property type="nucleotide sequence ID" value="XM_026814117.1"/>
</dbReference>
<name>A0AAJ7N7C8_9HYME</name>
<evidence type="ECO:0000313" key="10">
    <source>
        <dbReference type="RefSeq" id="XP_026669918.1"/>
    </source>
</evidence>
<evidence type="ECO:0000256" key="1">
    <source>
        <dbReference type="ARBA" id="ARBA00004141"/>
    </source>
</evidence>
<evidence type="ECO:0000256" key="3">
    <source>
        <dbReference type="ARBA" id="ARBA00022692"/>
    </source>
</evidence>
<keyword evidence="7" id="KW-1185">Reference proteome</keyword>
<dbReference type="Pfam" id="PF04117">
    <property type="entry name" value="Mpv17_PMP22"/>
    <property type="match status" value="1"/>
</dbReference>
<dbReference type="AlphaFoldDB" id="A0AAJ7N7C8"/>
<dbReference type="PANTHER" id="PTHR11266">
    <property type="entry name" value="PEROXISOMAL MEMBRANE PROTEIN 2, PXMP2 MPV17"/>
    <property type="match status" value="1"/>
</dbReference>
<dbReference type="RefSeq" id="XP_017881346.1">
    <property type="nucleotide sequence ID" value="XM_018025857.2"/>
</dbReference>
<dbReference type="Proteomes" id="UP000694925">
    <property type="component" value="Unplaced"/>
</dbReference>